<sequence length="78" mass="8547">MGTAGHGDPLHPGPANFDWIYADWISCSDWPESLGLLEVLVVSCIVAGPNPLGDKMPLHMRPGTRVQMNRFMKAVKCI</sequence>
<comment type="caution">
    <text evidence="1">The sequence shown here is derived from an EMBL/GenBank/DDBJ whole genome shotgun (WGS) entry which is preliminary data.</text>
</comment>
<dbReference type="EMBL" id="JANPWB010000013">
    <property type="protein sequence ID" value="KAJ1110773.1"/>
    <property type="molecule type" value="Genomic_DNA"/>
</dbReference>
<reference evidence="1" key="1">
    <citation type="journal article" date="2022" name="bioRxiv">
        <title>Sequencing and chromosome-scale assembly of the giantPleurodeles waltlgenome.</title>
        <authorList>
            <person name="Brown T."/>
            <person name="Elewa A."/>
            <person name="Iarovenko S."/>
            <person name="Subramanian E."/>
            <person name="Araus A.J."/>
            <person name="Petzold A."/>
            <person name="Susuki M."/>
            <person name="Suzuki K.-i.T."/>
            <person name="Hayashi T."/>
            <person name="Toyoda A."/>
            <person name="Oliveira C."/>
            <person name="Osipova E."/>
            <person name="Leigh N.D."/>
            <person name="Simon A."/>
            <person name="Yun M.H."/>
        </authorList>
    </citation>
    <scope>NUCLEOTIDE SEQUENCE</scope>
    <source>
        <strain evidence="1">20211129_DDA</strain>
        <tissue evidence="1">Liver</tissue>
    </source>
</reference>
<organism evidence="1 2">
    <name type="scientific">Pleurodeles waltl</name>
    <name type="common">Iberian ribbed newt</name>
    <dbReference type="NCBI Taxonomy" id="8319"/>
    <lineage>
        <taxon>Eukaryota</taxon>
        <taxon>Metazoa</taxon>
        <taxon>Chordata</taxon>
        <taxon>Craniata</taxon>
        <taxon>Vertebrata</taxon>
        <taxon>Euteleostomi</taxon>
        <taxon>Amphibia</taxon>
        <taxon>Batrachia</taxon>
        <taxon>Caudata</taxon>
        <taxon>Salamandroidea</taxon>
        <taxon>Salamandridae</taxon>
        <taxon>Pleurodelinae</taxon>
        <taxon>Pleurodeles</taxon>
    </lineage>
</organism>
<evidence type="ECO:0000313" key="2">
    <source>
        <dbReference type="Proteomes" id="UP001066276"/>
    </source>
</evidence>
<name>A0AAV7NC62_PLEWA</name>
<protein>
    <submittedName>
        <fullName evidence="1">Uncharacterized protein</fullName>
    </submittedName>
</protein>
<accession>A0AAV7NC62</accession>
<gene>
    <name evidence="1" type="ORF">NDU88_008119</name>
</gene>
<proteinExistence type="predicted"/>
<evidence type="ECO:0000313" key="1">
    <source>
        <dbReference type="EMBL" id="KAJ1110773.1"/>
    </source>
</evidence>
<keyword evidence="2" id="KW-1185">Reference proteome</keyword>
<dbReference type="AlphaFoldDB" id="A0AAV7NC62"/>
<dbReference type="Proteomes" id="UP001066276">
    <property type="component" value="Chromosome 9"/>
</dbReference>